<evidence type="ECO:0000256" key="1">
    <source>
        <dbReference type="PIRNR" id="PIRNR000897"/>
    </source>
</evidence>
<evidence type="ECO:0000259" key="3">
    <source>
        <dbReference type="SMART" id="SM00014"/>
    </source>
</evidence>
<dbReference type="PIRSF" id="PIRSF000897">
    <property type="entry name" value="Acid_Ptase_ClsA"/>
    <property type="match status" value="1"/>
</dbReference>
<evidence type="ECO:0000313" key="5">
    <source>
        <dbReference type="Proteomes" id="UP000237025"/>
    </source>
</evidence>
<accession>A0ABX4ZY29</accession>
<comment type="similarity">
    <text evidence="1">Belongs to the class A bacterial acid phosphatase family.</text>
</comment>
<protein>
    <recommendedName>
        <fullName evidence="1">Acid phosphatase</fullName>
        <ecNumber evidence="1">3.1.3.2</ecNumber>
    </recommendedName>
</protein>
<organism evidence="4 5">
    <name type="scientific">Lelliottia aquatilis</name>
    <dbReference type="NCBI Taxonomy" id="2080838"/>
    <lineage>
        <taxon>Bacteria</taxon>
        <taxon>Pseudomonadati</taxon>
        <taxon>Pseudomonadota</taxon>
        <taxon>Gammaproteobacteria</taxon>
        <taxon>Enterobacterales</taxon>
        <taxon>Enterobacteriaceae</taxon>
        <taxon>Lelliottia</taxon>
    </lineage>
</organism>
<sequence length="291" mass="30576">MLKTILTSTLNTAPKLTSLAWLAPLAVLLIPGLTQAADTPPAGTAPRVTDPHFKLAPGYLAPASLPLRLALLGAPPAEGSAALARDEEAHRTAMSLKGSAREKLAAHDAELEFPAPAKTFACALGTDISEKNTPHLYTLMQRVLSDAGGSTYAGKNAWNRTRPFVVHGEGTCQPSMEPLLRTDGSWPSGHSAAGWAWGLILAEVQPERAMEVLARGLAFGQSRVICNAHWQSDVDAGRLMGAATVATLHGNPDFIADLAAAKREVAAVTQHGIKPGQDCAAERVALSLTQH</sequence>
<evidence type="ECO:0000256" key="2">
    <source>
        <dbReference type="SAM" id="SignalP"/>
    </source>
</evidence>
<gene>
    <name evidence="4" type="ORF">C3712_22355</name>
</gene>
<dbReference type="SMART" id="SM00014">
    <property type="entry name" value="acidPPc"/>
    <property type="match status" value="1"/>
</dbReference>
<feature type="signal peptide" evidence="2">
    <location>
        <begin position="1"/>
        <end position="36"/>
    </location>
</feature>
<proteinExistence type="inferred from homology"/>
<reference evidence="4 5" key="1">
    <citation type="submission" date="2018-02" db="EMBL/GenBank/DDBJ databases">
        <title>Lelliotia aquatilis sp. nov., isolated from drinking water.</title>
        <authorList>
            <person name="Kaempfer P."/>
            <person name="Glaeser S."/>
            <person name="Exner M."/>
            <person name="Doijad S."/>
            <person name="Chakraborty T."/>
        </authorList>
    </citation>
    <scope>NUCLEOTIDE SEQUENCE [LARGE SCALE GENOMIC DNA]</scope>
    <source>
        <strain evidence="4 5">6331-17</strain>
    </source>
</reference>
<dbReference type="Gene3D" id="1.20.144.10">
    <property type="entry name" value="Phosphatidic acid phosphatase type 2/haloperoxidase"/>
    <property type="match status" value="1"/>
</dbReference>
<dbReference type="Proteomes" id="UP000237025">
    <property type="component" value="Unassembled WGS sequence"/>
</dbReference>
<dbReference type="PRINTS" id="PR00483">
    <property type="entry name" value="BACPHPHTASE"/>
</dbReference>
<keyword evidence="5" id="KW-1185">Reference proteome</keyword>
<dbReference type="InterPro" id="IPR001011">
    <property type="entry name" value="Acid_Pase_classA_bac"/>
</dbReference>
<dbReference type="SUPFAM" id="SSF48317">
    <property type="entry name" value="Acid phosphatase/Vanadium-dependent haloperoxidase"/>
    <property type="match status" value="1"/>
</dbReference>
<comment type="catalytic activity">
    <reaction evidence="1">
        <text>a phosphate monoester + H2O = an alcohol + phosphate</text>
        <dbReference type="Rhea" id="RHEA:15017"/>
        <dbReference type="ChEBI" id="CHEBI:15377"/>
        <dbReference type="ChEBI" id="CHEBI:30879"/>
        <dbReference type="ChEBI" id="CHEBI:43474"/>
        <dbReference type="ChEBI" id="CHEBI:67140"/>
        <dbReference type="EC" id="3.1.3.2"/>
    </reaction>
</comment>
<name>A0ABX4ZY29_9ENTR</name>
<keyword evidence="1" id="KW-0378">Hydrolase</keyword>
<feature type="chain" id="PRO_5047073229" description="Acid phosphatase" evidence="2">
    <location>
        <begin position="37"/>
        <end position="291"/>
    </location>
</feature>
<keyword evidence="2" id="KW-0732">Signal</keyword>
<dbReference type="InterPro" id="IPR036938">
    <property type="entry name" value="PAP2/HPO_sf"/>
</dbReference>
<dbReference type="Pfam" id="PF01569">
    <property type="entry name" value="PAP2"/>
    <property type="match status" value="1"/>
</dbReference>
<dbReference type="EMBL" id="PQVW01000026">
    <property type="protein sequence ID" value="POZ18960.1"/>
    <property type="molecule type" value="Genomic_DNA"/>
</dbReference>
<dbReference type="InterPro" id="IPR000326">
    <property type="entry name" value="PAP2/HPO"/>
</dbReference>
<dbReference type="EC" id="3.1.3.2" evidence="1"/>
<feature type="domain" description="Phosphatidic acid phosphatase type 2/haloperoxidase" evidence="3">
    <location>
        <begin position="135"/>
        <end position="249"/>
    </location>
</feature>
<dbReference type="CDD" id="cd03397">
    <property type="entry name" value="PAP2_acid_phosphatase"/>
    <property type="match status" value="1"/>
</dbReference>
<evidence type="ECO:0000313" key="4">
    <source>
        <dbReference type="EMBL" id="POZ18960.1"/>
    </source>
</evidence>
<comment type="caution">
    <text evidence="4">The sequence shown here is derived from an EMBL/GenBank/DDBJ whole genome shotgun (WGS) entry which is preliminary data.</text>
</comment>